<keyword evidence="5" id="KW-1185">Reference proteome</keyword>
<dbReference type="Proteomes" id="UP000282971">
    <property type="component" value="Unassembled WGS sequence"/>
</dbReference>
<evidence type="ECO:0000313" key="5">
    <source>
        <dbReference type="Proteomes" id="UP000282971"/>
    </source>
</evidence>
<dbReference type="RefSeq" id="WP_127741015.1">
    <property type="nucleotide sequence ID" value="NZ_SACN01000001.1"/>
</dbReference>
<dbReference type="Pfam" id="PF19278">
    <property type="entry name" value="Hydant_A_C"/>
    <property type="match status" value="1"/>
</dbReference>
<dbReference type="OrthoDB" id="9759608at2"/>
<comment type="caution">
    <text evidence="4">The sequence shown here is derived from an EMBL/GenBank/DDBJ whole genome shotgun (WGS) entry which is preliminary data.</text>
</comment>
<dbReference type="InterPro" id="IPR043129">
    <property type="entry name" value="ATPase_NBD"/>
</dbReference>
<dbReference type="PANTHER" id="PTHR11365:SF23">
    <property type="entry name" value="HYPOTHETICAL 5-OXOPROLINASE (EUROFUNG)-RELATED"/>
    <property type="match status" value="1"/>
</dbReference>
<evidence type="ECO:0000259" key="1">
    <source>
        <dbReference type="Pfam" id="PF01968"/>
    </source>
</evidence>
<dbReference type="PANTHER" id="PTHR11365">
    <property type="entry name" value="5-OXOPROLINASE RELATED"/>
    <property type="match status" value="1"/>
</dbReference>
<sequence length="686" mass="72472">MLYLSSDVGGTFTDLVLIDTENGNILVDKVPSSAGDGAAIITGIERLLAKAGLSISDLTSFIHASTIATNAWLERKGADVVLLVTNGFRDVLEIGDQRRPHTYGLTSEKRWPVVPRSKIIEVEERVDAFGERITIPDQATIDSIVAQLKEMNPQAVAISFLFSFHNDGNERLLADAIEAGTGQKPYLSCEINPQMGEFLRANTTAAAAYVGPELSAYLKSLTTKLSAVGFAAPLRLMCSNGGVAAPPSIEANPAAMLLSGPAGGAIASAELGRQIGAKNLVTFDMGGTSADFSLIIDSQPGLTHERAINGQVVRVPMLDIETISAGGGSIATVDHAGSLHIGPHSAGAVPGPACYSKGGTAATLTDAVAVLGILDPADFTGGDIRLDIERARAAIAKDVAGPLDISIEEAAFGMIAVACAQMRQAIRTLTVERGQDLRDFSLLAFGGAGSIFASFMERELGAEQILIPPRPGVFSALGLLMADVRHSAQAVFAGDLATISDQALKRAFDELFGKLEASLESDGIANEKRSYQQALDLRYKGQFHNLTVPLARAADGRVDIAAIEEAFDALHRQAFGHSNPGGTLEVVNLRMTAVGDVAKPTFNQIPPKTRAHPDPIGWREMLLDRTGSRQKCPVYARADLAPGDVMEGPAVISQSDTTVIILPRQIGRVDDFGVISIRSQGEPNVR</sequence>
<dbReference type="Pfam" id="PF05378">
    <property type="entry name" value="Hydant_A_N"/>
    <property type="match status" value="1"/>
</dbReference>
<organism evidence="4 5">
    <name type="scientific">Sphingomonas crocodyli</name>
    <dbReference type="NCBI Taxonomy" id="1979270"/>
    <lineage>
        <taxon>Bacteria</taxon>
        <taxon>Pseudomonadati</taxon>
        <taxon>Pseudomonadota</taxon>
        <taxon>Alphaproteobacteria</taxon>
        <taxon>Sphingomonadales</taxon>
        <taxon>Sphingomonadaceae</taxon>
        <taxon>Sphingomonas</taxon>
    </lineage>
</organism>
<feature type="domain" description="Hydantoinase/oxoprolinase N-terminal" evidence="2">
    <location>
        <begin position="7"/>
        <end position="178"/>
    </location>
</feature>
<name>A0A437M5G7_9SPHN</name>
<proteinExistence type="predicted"/>
<dbReference type="GO" id="GO:0017168">
    <property type="term" value="F:5-oxoprolinase (ATP-hydrolyzing) activity"/>
    <property type="evidence" value="ECO:0007669"/>
    <property type="project" value="TreeGrafter"/>
</dbReference>
<dbReference type="Pfam" id="PF01968">
    <property type="entry name" value="Hydantoinase_A"/>
    <property type="match status" value="1"/>
</dbReference>
<evidence type="ECO:0000259" key="2">
    <source>
        <dbReference type="Pfam" id="PF05378"/>
    </source>
</evidence>
<dbReference type="GO" id="GO:0006749">
    <property type="term" value="P:glutathione metabolic process"/>
    <property type="evidence" value="ECO:0007669"/>
    <property type="project" value="TreeGrafter"/>
</dbReference>
<protein>
    <submittedName>
        <fullName evidence="4">Hydantoinase/oxoprolinase family protein</fullName>
    </submittedName>
</protein>
<gene>
    <name evidence="4" type="ORF">EOD43_03140</name>
</gene>
<evidence type="ECO:0000259" key="3">
    <source>
        <dbReference type="Pfam" id="PF19278"/>
    </source>
</evidence>
<dbReference type="InterPro" id="IPR045079">
    <property type="entry name" value="Oxoprolinase-like"/>
</dbReference>
<dbReference type="AlphaFoldDB" id="A0A437M5G7"/>
<dbReference type="SUPFAM" id="SSF53067">
    <property type="entry name" value="Actin-like ATPase domain"/>
    <property type="match status" value="1"/>
</dbReference>
<dbReference type="InterPro" id="IPR049517">
    <property type="entry name" value="ACX-like_C"/>
</dbReference>
<accession>A0A437M5G7</accession>
<dbReference type="InterPro" id="IPR008040">
    <property type="entry name" value="Hydant_A_N"/>
</dbReference>
<dbReference type="EMBL" id="SACN01000001">
    <property type="protein sequence ID" value="RVT92919.1"/>
    <property type="molecule type" value="Genomic_DNA"/>
</dbReference>
<feature type="domain" description="Acetophenone carboxylase-like C-terminal" evidence="3">
    <location>
        <begin position="502"/>
        <end position="677"/>
    </location>
</feature>
<dbReference type="GO" id="GO:0005829">
    <property type="term" value="C:cytosol"/>
    <property type="evidence" value="ECO:0007669"/>
    <property type="project" value="TreeGrafter"/>
</dbReference>
<reference evidence="4 5" key="1">
    <citation type="submission" date="2019-01" db="EMBL/GenBank/DDBJ databases">
        <authorList>
            <person name="Chen W.-M."/>
        </authorList>
    </citation>
    <scope>NUCLEOTIDE SEQUENCE [LARGE SCALE GENOMIC DNA]</scope>
    <source>
        <strain evidence="4 5">CCP-7</strain>
    </source>
</reference>
<dbReference type="InterPro" id="IPR002821">
    <property type="entry name" value="Hydantoinase_A"/>
</dbReference>
<evidence type="ECO:0000313" key="4">
    <source>
        <dbReference type="EMBL" id="RVT92919.1"/>
    </source>
</evidence>
<feature type="domain" description="Hydantoinase A/oxoprolinase" evidence="1">
    <location>
        <begin position="200"/>
        <end position="486"/>
    </location>
</feature>